<feature type="chain" id="PRO_5041909883" description="SCP domain-containing protein" evidence="2">
    <location>
        <begin position="28"/>
        <end position="302"/>
    </location>
</feature>
<feature type="compositionally biased region" description="Pro residues" evidence="1">
    <location>
        <begin position="31"/>
        <end position="132"/>
    </location>
</feature>
<dbReference type="InterPro" id="IPR035940">
    <property type="entry name" value="CAP_sf"/>
</dbReference>
<dbReference type="PANTHER" id="PTHR10334">
    <property type="entry name" value="CYSTEINE-RICH SECRETORY PROTEIN-RELATED"/>
    <property type="match status" value="1"/>
</dbReference>
<dbReference type="PRINTS" id="PR00837">
    <property type="entry name" value="V5TPXLIKE"/>
</dbReference>
<evidence type="ECO:0000256" key="2">
    <source>
        <dbReference type="SAM" id="SignalP"/>
    </source>
</evidence>
<dbReference type="EMBL" id="BMAR01000005">
    <property type="protein sequence ID" value="GFR43420.1"/>
    <property type="molecule type" value="Genomic_DNA"/>
</dbReference>
<gene>
    <name evidence="4" type="ORF">Agub_g4501</name>
</gene>
<dbReference type="Pfam" id="PF00188">
    <property type="entry name" value="CAP"/>
    <property type="match status" value="1"/>
</dbReference>
<evidence type="ECO:0000259" key="3">
    <source>
        <dbReference type="SMART" id="SM00198"/>
    </source>
</evidence>
<dbReference type="PROSITE" id="PS01009">
    <property type="entry name" value="CRISP_1"/>
    <property type="match status" value="1"/>
</dbReference>
<sequence length="302" mass="31995">MVHAIPRMASTLLVYCLLACTLSGALAAKKSPPPPRRPPPPQLLTKSPPPPSPPPPRPPPPKSSPPPSPPPPRPPPPKASPPPPRPPPKASPPPPRPPPPKTSPPPPKALSPSPPPPKASPPPLSSTPPPPQDYSGGSCTDAWATLNMTNMYRVWHQAKPLTWSSTLAASSQTYAVTLAAKSCGLVHSGGSGYGENLYAKYQYPKSSDMTCAPAVTSWYNEVSQYVFSTKPYTDNWISTKMVGHFTQLVWASTTSVGCGVAIGDYQTSYGLGSCRVVVCQYKPPGNYIGDSYFLANVLPKLA</sequence>
<evidence type="ECO:0000256" key="1">
    <source>
        <dbReference type="SAM" id="MobiDB-lite"/>
    </source>
</evidence>
<dbReference type="Proteomes" id="UP001054857">
    <property type="component" value="Unassembled WGS sequence"/>
</dbReference>
<comment type="caution">
    <text evidence="4">The sequence shown here is derived from an EMBL/GenBank/DDBJ whole genome shotgun (WGS) entry which is preliminary data.</text>
</comment>
<dbReference type="InterPro" id="IPR034113">
    <property type="entry name" value="SCP_GAPR1-like"/>
</dbReference>
<keyword evidence="2" id="KW-0732">Signal</keyword>
<reference evidence="4 5" key="1">
    <citation type="journal article" date="2021" name="Sci. Rep.">
        <title>Genome sequencing of the multicellular alga Astrephomene provides insights into convergent evolution of germ-soma differentiation.</title>
        <authorList>
            <person name="Yamashita S."/>
            <person name="Yamamoto K."/>
            <person name="Matsuzaki R."/>
            <person name="Suzuki S."/>
            <person name="Yamaguchi H."/>
            <person name="Hirooka S."/>
            <person name="Minakuchi Y."/>
            <person name="Miyagishima S."/>
            <person name="Kawachi M."/>
            <person name="Toyoda A."/>
            <person name="Nozaki H."/>
        </authorList>
    </citation>
    <scope>NUCLEOTIDE SEQUENCE [LARGE SCALE GENOMIC DNA]</scope>
    <source>
        <strain evidence="4 5">NIES-4017</strain>
    </source>
</reference>
<feature type="domain" description="SCP" evidence="3">
    <location>
        <begin position="140"/>
        <end position="289"/>
    </location>
</feature>
<accession>A0AAD3DKA8</accession>
<dbReference type="PROSITE" id="PS01010">
    <property type="entry name" value="CRISP_2"/>
    <property type="match status" value="1"/>
</dbReference>
<feature type="signal peptide" evidence="2">
    <location>
        <begin position="1"/>
        <end position="27"/>
    </location>
</feature>
<proteinExistence type="predicted"/>
<dbReference type="InterPro" id="IPR001283">
    <property type="entry name" value="CRISP-related"/>
</dbReference>
<feature type="region of interest" description="Disordered" evidence="1">
    <location>
        <begin position="26"/>
        <end position="138"/>
    </location>
</feature>
<dbReference type="CDD" id="cd05382">
    <property type="entry name" value="CAP_GAPR1-like"/>
    <property type="match status" value="1"/>
</dbReference>
<dbReference type="SMART" id="SM00198">
    <property type="entry name" value="SCP"/>
    <property type="match status" value="1"/>
</dbReference>
<dbReference type="SUPFAM" id="SSF55797">
    <property type="entry name" value="PR-1-like"/>
    <property type="match status" value="1"/>
</dbReference>
<dbReference type="AlphaFoldDB" id="A0AAD3DKA8"/>
<dbReference type="GO" id="GO:0005576">
    <property type="term" value="C:extracellular region"/>
    <property type="evidence" value="ECO:0007669"/>
    <property type="project" value="InterPro"/>
</dbReference>
<dbReference type="InterPro" id="IPR014044">
    <property type="entry name" value="CAP_dom"/>
</dbReference>
<keyword evidence="5" id="KW-1185">Reference proteome</keyword>
<dbReference type="InterPro" id="IPR018244">
    <property type="entry name" value="Allrgn_V5/Tpx1_CS"/>
</dbReference>
<evidence type="ECO:0000313" key="4">
    <source>
        <dbReference type="EMBL" id="GFR43420.1"/>
    </source>
</evidence>
<organism evidence="4 5">
    <name type="scientific">Astrephomene gubernaculifera</name>
    <dbReference type="NCBI Taxonomy" id="47775"/>
    <lineage>
        <taxon>Eukaryota</taxon>
        <taxon>Viridiplantae</taxon>
        <taxon>Chlorophyta</taxon>
        <taxon>core chlorophytes</taxon>
        <taxon>Chlorophyceae</taxon>
        <taxon>CS clade</taxon>
        <taxon>Chlamydomonadales</taxon>
        <taxon>Astrephomenaceae</taxon>
        <taxon>Astrephomene</taxon>
    </lineage>
</organism>
<evidence type="ECO:0000313" key="5">
    <source>
        <dbReference type="Proteomes" id="UP001054857"/>
    </source>
</evidence>
<dbReference type="Gene3D" id="3.40.33.10">
    <property type="entry name" value="CAP"/>
    <property type="match status" value="1"/>
</dbReference>
<name>A0AAD3DKA8_9CHLO</name>
<protein>
    <recommendedName>
        <fullName evidence="3">SCP domain-containing protein</fullName>
    </recommendedName>
</protein>